<organism evidence="4 5">
    <name type="scientific">Aspergillus leporis</name>
    <dbReference type="NCBI Taxonomy" id="41062"/>
    <lineage>
        <taxon>Eukaryota</taxon>
        <taxon>Fungi</taxon>
        <taxon>Dikarya</taxon>
        <taxon>Ascomycota</taxon>
        <taxon>Pezizomycotina</taxon>
        <taxon>Eurotiomycetes</taxon>
        <taxon>Eurotiomycetidae</taxon>
        <taxon>Eurotiales</taxon>
        <taxon>Aspergillaceae</taxon>
        <taxon>Aspergillus</taxon>
        <taxon>Aspergillus subgen. Circumdati</taxon>
    </lineage>
</organism>
<keyword evidence="4" id="KW-0223">Dioxygenase</keyword>
<dbReference type="PANTHER" id="PTHR34315:SF1">
    <property type="entry name" value="INTRADIOL RING-CLEAVAGE DIOXYGENASES DOMAIN-CONTAINING PROTEIN-RELATED"/>
    <property type="match status" value="1"/>
</dbReference>
<dbReference type="InterPro" id="IPR000627">
    <property type="entry name" value="Intradiol_dOase_C"/>
</dbReference>
<keyword evidence="5" id="KW-1185">Reference proteome</keyword>
<reference evidence="4 5" key="1">
    <citation type="submission" date="2019-04" db="EMBL/GenBank/DDBJ databases">
        <title>Friends and foes A comparative genomics study of 23 Aspergillus species from section Flavi.</title>
        <authorList>
            <consortium name="DOE Joint Genome Institute"/>
            <person name="Kjaerbolling I."/>
            <person name="Vesth T."/>
            <person name="Frisvad J.C."/>
            <person name="Nybo J.L."/>
            <person name="Theobald S."/>
            <person name="Kildgaard S."/>
            <person name="Isbrandt T."/>
            <person name="Kuo A."/>
            <person name="Sato A."/>
            <person name="Lyhne E.K."/>
            <person name="Kogle M.E."/>
            <person name="Wiebenga A."/>
            <person name="Kun R.S."/>
            <person name="Lubbers R.J."/>
            <person name="Makela M.R."/>
            <person name="Barry K."/>
            <person name="Chovatia M."/>
            <person name="Clum A."/>
            <person name="Daum C."/>
            <person name="Haridas S."/>
            <person name="He G."/>
            <person name="LaButti K."/>
            <person name="Lipzen A."/>
            <person name="Mondo S."/>
            <person name="Riley R."/>
            <person name="Salamov A."/>
            <person name="Simmons B.A."/>
            <person name="Magnuson J.K."/>
            <person name="Henrissat B."/>
            <person name="Mortensen U.H."/>
            <person name="Larsen T.O."/>
            <person name="Devries R.P."/>
            <person name="Grigoriev I.V."/>
            <person name="Machida M."/>
            <person name="Baker S.E."/>
            <person name="Andersen M.R."/>
        </authorList>
    </citation>
    <scope>NUCLEOTIDE SEQUENCE [LARGE SCALE GENOMIC DNA]</scope>
    <source>
        <strain evidence="4 5">CBS 151.66</strain>
    </source>
</reference>
<protein>
    <submittedName>
        <fullName evidence="4">Putative extracellular dioxygenase</fullName>
    </submittedName>
</protein>
<feature type="compositionally biased region" description="Low complexity" evidence="1">
    <location>
        <begin position="369"/>
        <end position="387"/>
    </location>
</feature>
<dbReference type="Gene3D" id="2.60.130.10">
    <property type="entry name" value="Aromatic compound dioxygenase"/>
    <property type="match status" value="1"/>
</dbReference>
<keyword evidence="2" id="KW-0732">Signal</keyword>
<dbReference type="SUPFAM" id="SSF49482">
    <property type="entry name" value="Aromatic compound dioxygenase"/>
    <property type="match status" value="1"/>
</dbReference>
<dbReference type="AlphaFoldDB" id="A0A5N5XEB1"/>
<dbReference type="OrthoDB" id="121380at2759"/>
<feature type="domain" description="Intradiol ring-cleavage dioxygenases" evidence="3">
    <location>
        <begin position="135"/>
        <end position="285"/>
    </location>
</feature>
<keyword evidence="4" id="KW-0560">Oxidoreductase</keyword>
<dbReference type="PANTHER" id="PTHR34315">
    <property type="match status" value="1"/>
</dbReference>
<accession>A0A5N5XEB1</accession>
<evidence type="ECO:0000313" key="4">
    <source>
        <dbReference type="EMBL" id="KAB8079083.1"/>
    </source>
</evidence>
<dbReference type="InterPro" id="IPR015889">
    <property type="entry name" value="Intradiol_dOase_core"/>
</dbReference>
<dbReference type="EMBL" id="ML732153">
    <property type="protein sequence ID" value="KAB8079083.1"/>
    <property type="molecule type" value="Genomic_DNA"/>
</dbReference>
<feature type="signal peptide" evidence="2">
    <location>
        <begin position="1"/>
        <end position="21"/>
    </location>
</feature>
<name>A0A5N5XEB1_9EURO</name>
<sequence>MVQLLSTAVAGLAACSVLVTAHPGHDFNAEAAERAAFMKRTPVTKRSLTHCAENLAARGHTARSIQRREKAVHSLRRRMGLPTCKSPLISLQDFFTNHYFFQRPPCSKHVTQYYNPQYLFSSNATCALADDATEGPYYVSGEYVRTNIAEDQGGVPLWIDIQIINANTCEPEQNIFTDAWHCNATGVYSGVQANGNGDGSNANLDTTFCRGLQKSDEDGAIQFQTIFPGHYTGRATHIHILTHNAADTVKLANGTVSGLYTTHSSHVGQIFFDQDLITEVELVSPYKENTQQLTLNENDGILKEEAADIDPFMEYVLLGDSVSDGIFAWISMAIDPTTDRELSPAAYWTKEGGIVNPKSGPGGPGGPPSGSAPSGPAPNSSAVPSGL</sequence>
<evidence type="ECO:0000259" key="3">
    <source>
        <dbReference type="Pfam" id="PF00775"/>
    </source>
</evidence>
<feature type="chain" id="PRO_5024845007" evidence="2">
    <location>
        <begin position="22"/>
        <end position="387"/>
    </location>
</feature>
<evidence type="ECO:0000313" key="5">
    <source>
        <dbReference type="Proteomes" id="UP000326565"/>
    </source>
</evidence>
<feature type="region of interest" description="Disordered" evidence="1">
    <location>
        <begin position="348"/>
        <end position="387"/>
    </location>
</feature>
<dbReference type="GO" id="GO:0008199">
    <property type="term" value="F:ferric iron binding"/>
    <property type="evidence" value="ECO:0007669"/>
    <property type="project" value="InterPro"/>
</dbReference>
<dbReference type="Pfam" id="PF00775">
    <property type="entry name" value="Dioxygenase_C"/>
    <property type="match status" value="1"/>
</dbReference>
<dbReference type="GO" id="GO:0016702">
    <property type="term" value="F:oxidoreductase activity, acting on single donors with incorporation of molecular oxygen, incorporation of two atoms of oxygen"/>
    <property type="evidence" value="ECO:0007669"/>
    <property type="project" value="InterPro"/>
</dbReference>
<dbReference type="Proteomes" id="UP000326565">
    <property type="component" value="Unassembled WGS sequence"/>
</dbReference>
<gene>
    <name evidence="4" type="ORF">BDV29DRAFT_152214</name>
</gene>
<proteinExistence type="predicted"/>
<dbReference type="CDD" id="cd03457">
    <property type="entry name" value="intradiol_dioxygenase_like"/>
    <property type="match status" value="1"/>
</dbReference>
<evidence type="ECO:0000256" key="1">
    <source>
        <dbReference type="SAM" id="MobiDB-lite"/>
    </source>
</evidence>
<evidence type="ECO:0000256" key="2">
    <source>
        <dbReference type="SAM" id="SignalP"/>
    </source>
</evidence>